<protein>
    <submittedName>
        <fullName evidence="2">Uncharacterized protein</fullName>
    </submittedName>
</protein>
<reference evidence="2 3" key="1">
    <citation type="submission" date="2019-05" db="EMBL/GenBank/DDBJ databases">
        <title>Another draft genome of Portunus trituberculatus and its Hox gene families provides insights of decapod evolution.</title>
        <authorList>
            <person name="Jeong J.-H."/>
            <person name="Song I."/>
            <person name="Kim S."/>
            <person name="Choi T."/>
            <person name="Kim D."/>
            <person name="Ryu S."/>
            <person name="Kim W."/>
        </authorList>
    </citation>
    <scope>NUCLEOTIDE SEQUENCE [LARGE SCALE GENOMIC DNA]</scope>
    <source>
        <tissue evidence="2">Muscle</tissue>
    </source>
</reference>
<dbReference type="EMBL" id="VSRR010000431">
    <property type="protein sequence ID" value="MPC15480.1"/>
    <property type="molecule type" value="Genomic_DNA"/>
</dbReference>
<proteinExistence type="predicted"/>
<gene>
    <name evidence="2" type="ORF">E2C01_008272</name>
</gene>
<feature type="region of interest" description="Disordered" evidence="1">
    <location>
        <begin position="1"/>
        <end position="60"/>
    </location>
</feature>
<name>A0A5B7D1E6_PORTR</name>
<feature type="compositionally biased region" description="Basic residues" evidence="1">
    <location>
        <begin position="33"/>
        <end position="44"/>
    </location>
</feature>
<dbReference type="Proteomes" id="UP000324222">
    <property type="component" value="Unassembled WGS sequence"/>
</dbReference>
<sequence>MRHQLCSGTTRHHEDPAEDAINHVSPKCLQTKTTRHPVRGRRTEHRAGPGTSRCLLRDPQ</sequence>
<evidence type="ECO:0000313" key="2">
    <source>
        <dbReference type="EMBL" id="MPC15480.1"/>
    </source>
</evidence>
<dbReference type="AlphaFoldDB" id="A0A5B7D1E6"/>
<comment type="caution">
    <text evidence="2">The sequence shown here is derived from an EMBL/GenBank/DDBJ whole genome shotgun (WGS) entry which is preliminary data.</text>
</comment>
<organism evidence="2 3">
    <name type="scientific">Portunus trituberculatus</name>
    <name type="common">Swimming crab</name>
    <name type="synonym">Neptunus trituberculatus</name>
    <dbReference type="NCBI Taxonomy" id="210409"/>
    <lineage>
        <taxon>Eukaryota</taxon>
        <taxon>Metazoa</taxon>
        <taxon>Ecdysozoa</taxon>
        <taxon>Arthropoda</taxon>
        <taxon>Crustacea</taxon>
        <taxon>Multicrustacea</taxon>
        <taxon>Malacostraca</taxon>
        <taxon>Eumalacostraca</taxon>
        <taxon>Eucarida</taxon>
        <taxon>Decapoda</taxon>
        <taxon>Pleocyemata</taxon>
        <taxon>Brachyura</taxon>
        <taxon>Eubrachyura</taxon>
        <taxon>Portunoidea</taxon>
        <taxon>Portunidae</taxon>
        <taxon>Portuninae</taxon>
        <taxon>Portunus</taxon>
    </lineage>
</organism>
<evidence type="ECO:0000313" key="3">
    <source>
        <dbReference type="Proteomes" id="UP000324222"/>
    </source>
</evidence>
<evidence type="ECO:0000256" key="1">
    <source>
        <dbReference type="SAM" id="MobiDB-lite"/>
    </source>
</evidence>
<keyword evidence="3" id="KW-1185">Reference proteome</keyword>
<accession>A0A5B7D1E6</accession>